<comment type="caution">
    <text evidence="3">The sequence shown here is derived from an EMBL/GenBank/DDBJ whole genome shotgun (WGS) entry which is preliminary data.</text>
</comment>
<protein>
    <submittedName>
        <fullName evidence="3">Uncharacterized protein</fullName>
    </submittedName>
</protein>
<keyword evidence="2" id="KW-0812">Transmembrane</keyword>
<name>A0A5J4WG12_9EUKA</name>
<accession>A0A5J4WG12</accession>
<dbReference type="Proteomes" id="UP000324800">
    <property type="component" value="Unassembled WGS sequence"/>
</dbReference>
<evidence type="ECO:0000313" key="4">
    <source>
        <dbReference type="Proteomes" id="UP000324800"/>
    </source>
</evidence>
<reference evidence="3 4" key="1">
    <citation type="submission" date="2019-03" db="EMBL/GenBank/DDBJ databases">
        <title>Single cell metagenomics reveals metabolic interactions within the superorganism composed of flagellate Streblomastix strix and complex community of Bacteroidetes bacteria on its surface.</title>
        <authorList>
            <person name="Treitli S.C."/>
            <person name="Kolisko M."/>
            <person name="Husnik F."/>
            <person name="Keeling P."/>
            <person name="Hampl V."/>
        </authorList>
    </citation>
    <scope>NUCLEOTIDE SEQUENCE [LARGE SCALE GENOMIC DNA]</scope>
    <source>
        <strain evidence="3">ST1C</strain>
    </source>
</reference>
<keyword evidence="2" id="KW-0472">Membrane</keyword>
<evidence type="ECO:0000256" key="1">
    <source>
        <dbReference type="SAM" id="MobiDB-lite"/>
    </source>
</evidence>
<dbReference type="AlphaFoldDB" id="A0A5J4WG12"/>
<feature type="region of interest" description="Disordered" evidence="1">
    <location>
        <begin position="1"/>
        <end position="46"/>
    </location>
</feature>
<evidence type="ECO:0000256" key="2">
    <source>
        <dbReference type="SAM" id="Phobius"/>
    </source>
</evidence>
<proteinExistence type="predicted"/>
<feature type="transmembrane region" description="Helical" evidence="2">
    <location>
        <begin position="67"/>
        <end position="89"/>
    </location>
</feature>
<keyword evidence="2" id="KW-1133">Transmembrane helix</keyword>
<sequence length="130" mass="14677">MEDKYDRTNGALGEISKQRGPNRSAHGEPETIEMDPQDKDLTDQDTTDGSFLYTPGTVSINKPPGKAAMCFAIFLLVLGIFCLFFGSYILFTRSLWGLFLMVVGVLLLIASIWRLFQIIRQRKKTPLLPY</sequence>
<evidence type="ECO:0000313" key="3">
    <source>
        <dbReference type="EMBL" id="KAA6393934.1"/>
    </source>
</evidence>
<dbReference type="EMBL" id="SNRW01002092">
    <property type="protein sequence ID" value="KAA6393934.1"/>
    <property type="molecule type" value="Genomic_DNA"/>
</dbReference>
<gene>
    <name evidence="3" type="ORF">EZS28_010540</name>
</gene>
<feature type="transmembrane region" description="Helical" evidence="2">
    <location>
        <begin position="95"/>
        <end position="116"/>
    </location>
</feature>
<organism evidence="3 4">
    <name type="scientific">Streblomastix strix</name>
    <dbReference type="NCBI Taxonomy" id="222440"/>
    <lineage>
        <taxon>Eukaryota</taxon>
        <taxon>Metamonada</taxon>
        <taxon>Preaxostyla</taxon>
        <taxon>Oxymonadida</taxon>
        <taxon>Streblomastigidae</taxon>
        <taxon>Streblomastix</taxon>
    </lineage>
</organism>